<protein>
    <submittedName>
        <fullName evidence="1">Uncharacterized protein</fullName>
    </submittedName>
</protein>
<evidence type="ECO:0000313" key="1">
    <source>
        <dbReference type="EMBL" id="NEV69512.1"/>
    </source>
</evidence>
<reference evidence="1" key="1">
    <citation type="submission" date="2014-11" db="EMBL/GenBank/DDBJ databases">
        <authorList>
            <person name="Malar M.C."/>
            <person name="Sen D."/>
            <person name="Tripathy S."/>
        </authorList>
    </citation>
    <scope>NUCLEOTIDE SEQUENCE</scope>
    <source>
        <strain evidence="1">BDU141951</strain>
    </source>
</reference>
<dbReference type="AlphaFoldDB" id="A0A0C1YJP6"/>
<sequence>MSDLLWQQSAIAAALQDHQLACGVVLHPVTHNWQTWFSLYGTDITCIFASKNYELARAVQQMFLAKLRAGELMDSDRAKAFISGLQHYEESELIDPLPQHSIEGVLKALAGQISCPAPDHDADQSEVDEGF</sequence>
<proteinExistence type="predicted"/>
<name>A0A0C1YJP6_9CYAN</name>
<dbReference type="EMBL" id="JTHE02000003">
    <property type="protein sequence ID" value="NEV69512.1"/>
    <property type="molecule type" value="Genomic_DNA"/>
</dbReference>
<reference evidence="1" key="2">
    <citation type="journal article" date="2015" name="Genome Announc.">
        <title>Draft Genome Sequence of Filamentous Marine Cyanobacterium Lyngbya confervoides Strain BDU141951.</title>
        <authorList>
            <person name="Chandrababunaidu M.M."/>
            <person name="Sen D."/>
            <person name="Tripathy S."/>
        </authorList>
    </citation>
    <scope>NUCLEOTIDE SEQUENCE</scope>
    <source>
        <strain evidence="1">BDU141951</strain>
    </source>
</reference>
<accession>A0A0C1YJP6</accession>
<gene>
    <name evidence="1" type="ORF">QQ91_020670</name>
</gene>
<organism evidence="1">
    <name type="scientific">Lyngbya confervoides BDU141951</name>
    <dbReference type="NCBI Taxonomy" id="1574623"/>
    <lineage>
        <taxon>Bacteria</taxon>
        <taxon>Bacillati</taxon>
        <taxon>Cyanobacteriota</taxon>
        <taxon>Cyanophyceae</taxon>
        <taxon>Oscillatoriophycideae</taxon>
        <taxon>Oscillatoriales</taxon>
        <taxon>Microcoleaceae</taxon>
        <taxon>Lyngbya</taxon>
    </lineage>
</organism>
<comment type="caution">
    <text evidence="1">The sequence shown here is derived from an EMBL/GenBank/DDBJ whole genome shotgun (WGS) entry which is preliminary data.</text>
</comment>
<reference evidence="1" key="3">
    <citation type="submission" date="2020-02" db="EMBL/GenBank/DDBJ databases">
        <authorList>
            <person name="Sarangi A.N."/>
            <person name="Ghosh S."/>
            <person name="Mukherjee M."/>
            <person name="Tripathy S."/>
        </authorList>
    </citation>
    <scope>NUCLEOTIDE SEQUENCE</scope>
    <source>
        <strain evidence="1">BDU141951</strain>
    </source>
</reference>